<evidence type="ECO:0000256" key="6">
    <source>
        <dbReference type="ARBA" id="ARBA00022691"/>
    </source>
</evidence>
<proteinExistence type="inferred from homology"/>
<keyword evidence="6 7" id="KW-0949">S-adenosyl-L-methionine</keyword>
<protein>
    <recommendedName>
        <fullName evidence="7">Ribosomal RNA small subunit methyltransferase H</fullName>
        <ecNumber evidence="7">2.1.1.199</ecNumber>
    </recommendedName>
    <alternativeName>
        <fullName evidence="7">16S rRNA m(4)C1402 methyltransferase</fullName>
    </alternativeName>
    <alternativeName>
        <fullName evidence="7">rRNA (cytosine-N(4)-)-methyltransferase RsmH</fullName>
    </alternativeName>
</protein>
<dbReference type="GO" id="GO:0032259">
    <property type="term" value="P:methylation"/>
    <property type="evidence" value="ECO:0007669"/>
    <property type="project" value="UniProtKB-KW"/>
</dbReference>
<gene>
    <name evidence="7 8" type="primary">rsmH</name>
    <name evidence="8" type="ORF">OF365_01200</name>
</gene>
<comment type="catalytic activity">
    <reaction evidence="7">
        <text>cytidine(1402) in 16S rRNA + S-adenosyl-L-methionine = N(4)-methylcytidine(1402) in 16S rRNA + S-adenosyl-L-homocysteine + H(+)</text>
        <dbReference type="Rhea" id="RHEA:42928"/>
        <dbReference type="Rhea" id="RHEA-COMP:10286"/>
        <dbReference type="Rhea" id="RHEA-COMP:10287"/>
        <dbReference type="ChEBI" id="CHEBI:15378"/>
        <dbReference type="ChEBI" id="CHEBI:57856"/>
        <dbReference type="ChEBI" id="CHEBI:59789"/>
        <dbReference type="ChEBI" id="CHEBI:74506"/>
        <dbReference type="ChEBI" id="CHEBI:82748"/>
        <dbReference type="EC" id="2.1.1.199"/>
    </reaction>
</comment>
<comment type="caution">
    <text evidence="8">The sequence shown here is derived from an EMBL/GenBank/DDBJ whole genome shotgun (WGS) entry which is preliminary data.</text>
</comment>
<organism evidence="8 9">
    <name type="scientific">Ureaplasma zalophigenitalium</name>
    <dbReference type="NCBI Taxonomy" id="907723"/>
    <lineage>
        <taxon>Bacteria</taxon>
        <taxon>Bacillati</taxon>
        <taxon>Mycoplasmatota</taxon>
        <taxon>Mycoplasmoidales</taxon>
        <taxon>Mycoplasmoidaceae</taxon>
        <taxon>Ureaplasma</taxon>
    </lineage>
</organism>
<dbReference type="NCBIfam" id="TIGR00006">
    <property type="entry name" value="16S rRNA (cytosine(1402)-N(4))-methyltransferase RsmH"/>
    <property type="match status" value="1"/>
</dbReference>
<evidence type="ECO:0000256" key="4">
    <source>
        <dbReference type="ARBA" id="ARBA00022603"/>
    </source>
</evidence>
<dbReference type="PANTHER" id="PTHR11265:SF0">
    <property type="entry name" value="12S RRNA N4-METHYLCYTIDINE METHYLTRANSFERASE"/>
    <property type="match status" value="1"/>
</dbReference>
<reference evidence="8 9" key="1">
    <citation type="journal article" date="2020" name="Int. J. Syst. Evol. Microbiol.">
        <title>Ureaplasma miroungigenitalium sp. nov. isolated from northern elephant seals (Mirounga angustirostris) and Ureaplasma zalophigenitalium sp. nov. isolated from California sea lions (Zalophus californianus).</title>
        <authorList>
            <person name="Volokhov D.V."/>
            <person name="Gulland F.M."/>
            <person name="Gao Y."/>
            <person name="Chizhikov V.E."/>
        </authorList>
    </citation>
    <scope>NUCLEOTIDE SEQUENCE [LARGE SCALE GENOMIC DNA]</scope>
    <source>
        <strain evidence="8 9">CSL7644-GEN</strain>
    </source>
</reference>
<dbReference type="EMBL" id="JAOXHJ010000002">
    <property type="protein sequence ID" value="MCV3753983.1"/>
    <property type="molecule type" value="Genomic_DNA"/>
</dbReference>
<dbReference type="InterPro" id="IPR023397">
    <property type="entry name" value="SAM-dep_MeTrfase_MraW_recog"/>
</dbReference>
<comment type="subcellular location">
    <subcellularLocation>
        <location evidence="7">Cytoplasm</location>
    </subcellularLocation>
</comment>
<dbReference type="InterPro" id="IPR029063">
    <property type="entry name" value="SAM-dependent_MTases_sf"/>
</dbReference>
<keyword evidence="9" id="KW-1185">Reference proteome</keyword>
<dbReference type="PIRSF" id="PIRSF004486">
    <property type="entry name" value="MraW"/>
    <property type="match status" value="1"/>
</dbReference>
<evidence type="ECO:0000256" key="2">
    <source>
        <dbReference type="ARBA" id="ARBA00022490"/>
    </source>
</evidence>
<evidence type="ECO:0000313" key="8">
    <source>
        <dbReference type="EMBL" id="MCV3753983.1"/>
    </source>
</evidence>
<feature type="binding site" evidence="7">
    <location>
        <position position="101"/>
    </location>
    <ligand>
        <name>S-adenosyl-L-methionine</name>
        <dbReference type="ChEBI" id="CHEBI:59789"/>
    </ligand>
</feature>
<dbReference type="RefSeq" id="WP_263817787.1">
    <property type="nucleotide sequence ID" value="NZ_JAOXHJ010000002.1"/>
</dbReference>
<dbReference type="Proteomes" id="UP001207252">
    <property type="component" value="Unassembled WGS sequence"/>
</dbReference>
<feature type="binding site" evidence="7">
    <location>
        <begin position="34"/>
        <end position="36"/>
    </location>
    <ligand>
        <name>S-adenosyl-L-methionine</name>
        <dbReference type="ChEBI" id="CHEBI:59789"/>
    </ligand>
</feature>
<feature type="binding site" evidence="7">
    <location>
        <position position="80"/>
    </location>
    <ligand>
        <name>S-adenosyl-L-methionine</name>
        <dbReference type="ChEBI" id="CHEBI:59789"/>
    </ligand>
</feature>
<dbReference type="GO" id="GO:0008168">
    <property type="term" value="F:methyltransferase activity"/>
    <property type="evidence" value="ECO:0007669"/>
    <property type="project" value="UniProtKB-KW"/>
</dbReference>
<dbReference type="Pfam" id="PF01795">
    <property type="entry name" value="Methyltransf_5"/>
    <property type="match status" value="1"/>
</dbReference>
<comment type="similarity">
    <text evidence="1 7">Belongs to the methyltransferase superfamily. RsmH family.</text>
</comment>
<dbReference type="SUPFAM" id="SSF81799">
    <property type="entry name" value="Putative methyltransferase TM0872, insert domain"/>
    <property type="match status" value="1"/>
</dbReference>
<dbReference type="Gene3D" id="1.10.150.170">
    <property type="entry name" value="Putative methyltransferase TM0872, insert domain"/>
    <property type="match status" value="1"/>
</dbReference>
<evidence type="ECO:0000256" key="5">
    <source>
        <dbReference type="ARBA" id="ARBA00022679"/>
    </source>
</evidence>
<dbReference type="InterPro" id="IPR002903">
    <property type="entry name" value="RsmH"/>
</dbReference>
<dbReference type="Gene3D" id="3.40.50.150">
    <property type="entry name" value="Vaccinia Virus protein VP39"/>
    <property type="match status" value="1"/>
</dbReference>
<keyword evidence="5 7" id="KW-0808">Transferase</keyword>
<keyword evidence="2 7" id="KW-0963">Cytoplasm</keyword>
<evidence type="ECO:0000256" key="3">
    <source>
        <dbReference type="ARBA" id="ARBA00022552"/>
    </source>
</evidence>
<evidence type="ECO:0000256" key="1">
    <source>
        <dbReference type="ARBA" id="ARBA00010396"/>
    </source>
</evidence>
<dbReference type="PANTHER" id="PTHR11265">
    <property type="entry name" value="S-ADENOSYL-METHYLTRANSFERASE MRAW"/>
    <property type="match status" value="1"/>
</dbReference>
<keyword evidence="4 7" id="KW-0489">Methyltransferase</keyword>
<dbReference type="HAMAP" id="MF_01007">
    <property type="entry name" value="16SrRNA_methyltr_H"/>
    <property type="match status" value="1"/>
</dbReference>
<comment type="function">
    <text evidence="7">Specifically methylates the N4 position of cytidine in position 1402 (C1402) of 16S rRNA.</text>
</comment>
<name>A0ABT3BNZ4_9BACT</name>
<dbReference type="SUPFAM" id="SSF53335">
    <property type="entry name" value="S-adenosyl-L-methionine-dependent methyltransferases"/>
    <property type="match status" value="1"/>
</dbReference>
<evidence type="ECO:0000256" key="7">
    <source>
        <dbReference type="HAMAP-Rule" id="MF_01007"/>
    </source>
</evidence>
<keyword evidence="3 7" id="KW-0698">rRNA processing</keyword>
<feature type="binding site" evidence="7">
    <location>
        <position position="108"/>
    </location>
    <ligand>
        <name>S-adenosyl-L-methionine</name>
        <dbReference type="ChEBI" id="CHEBI:59789"/>
    </ligand>
</feature>
<feature type="binding site" evidence="7">
    <location>
        <position position="54"/>
    </location>
    <ligand>
        <name>S-adenosyl-L-methionine</name>
        <dbReference type="ChEBI" id="CHEBI:59789"/>
    </ligand>
</feature>
<sequence>MLYNDHISVLLKPSIDVLNIKPNGVYVDCTFGRGGHSQLIHEQLSHDGLLICIDQDEQAIAYAEKIFAGKPNVIIRKTNFKNLKSTLEKLEIQAVDGFIFDLGVSSPQLDDKSRGFSYTHDAFLDMRMDQKQLLTAHEIVNTYNPNVLTKIFKNYGEIVRPEKVVQAIIKYRSTKPIETTLELVAIIRDAVPKKMLFAKKHFARLYFQALRIAVNDEFQVLEIALHNAISLLSIQGTISCISFHSLEDKIVKKIFKQYLDQKVPNEIPVTETLARYSLKINKQKPDLKEINENYRARSSTLRALVRNF</sequence>
<evidence type="ECO:0000313" key="9">
    <source>
        <dbReference type="Proteomes" id="UP001207252"/>
    </source>
</evidence>
<accession>A0ABT3BNZ4</accession>
<dbReference type="EC" id="2.1.1.199" evidence="7"/>